<keyword evidence="2" id="KW-1185">Reference proteome</keyword>
<gene>
    <name evidence="1" type="ORF">CDV36_004052</name>
</gene>
<dbReference type="EMBL" id="NKUJ01000050">
    <property type="protein sequence ID" value="RMJ16271.1"/>
    <property type="molecule type" value="Genomic_DNA"/>
</dbReference>
<evidence type="ECO:0000313" key="1">
    <source>
        <dbReference type="EMBL" id="RMJ16271.1"/>
    </source>
</evidence>
<sequence>MLRGDTRAGTLYTRYRIQFGGACSMSLVDMGRHKPCRSPGPGVRRSLVIRLLPLNGCVLRTALAISSQYPTLLSTVAFGLAVTSPIPSLPPTLVPSWRQPSC</sequence>
<protein>
    <submittedName>
        <fullName evidence="1">Uncharacterized protein</fullName>
    </submittedName>
</protein>
<dbReference type="Proteomes" id="UP000277212">
    <property type="component" value="Unassembled WGS sequence"/>
</dbReference>
<dbReference type="AlphaFoldDB" id="A0A3M2SFC5"/>
<name>A0A3M2SFC5_9HYPO</name>
<evidence type="ECO:0000313" key="2">
    <source>
        <dbReference type="Proteomes" id="UP000277212"/>
    </source>
</evidence>
<accession>A0A3M2SFC5</accession>
<organism evidence="1 2">
    <name type="scientific">Fusarium kuroshium</name>
    <dbReference type="NCBI Taxonomy" id="2010991"/>
    <lineage>
        <taxon>Eukaryota</taxon>
        <taxon>Fungi</taxon>
        <taxon>Dikarya</taxon>
        <taxon>Ascomycota</taxon>
        <taxon>Pezizomycotina</taxon>
        <taxon>Sordariomycetes</taxon>
        <taxon>Hypocreomycetidae</taxon>
        <taxon>Hypocreales</taxon>
        <taxon>Nectriaceae</taxon>
        <taxon>Fusarium</taxon>
        <taxon>Fusarium solani species complex</taxon>
    </lineage>
</organism>
<proteinExistence type="predicted"/>
<reference evidence="1 2" key="1">
    <citation type="submission" date="2017-06" db="EMBL/GenBank/DDBJ databases">
        <title>Comparative genomic analysis of Ambrosia Fusariam Clade fungi.</title>
        <authorList>
            <person name="Stajich J.E."/>
            <person name="Carrillo J."/>
            <person name="Kijimoto T."/>
            <person name="Eskalen A."/>
            <person name="O'Donnell K."/>
            <person name="Kasson M."/>
        </authorList>
    </citation>
    <scope>NUCLEOTIDE SEQUENCE [LARGE SCALE GENOMIC DNA]</scope>
    <source>
        <strain evidence="1">UCR3666</strain>
    </source>
</reference>
<comment type="caution">
    <text evidence="1">The sequence shown here is derived from an EMBL/GenBank/DDBJ whole genome shotgun (WGS) entry which is preliminary data.</text>
</comment>